<dbReference type="KEGG" id="cps:CPS_3761"/>
<proteinExistence type="predicted"/>
<dbReference type="Pfam" id="PF11219">
    <property type="entry name" value="DUF3014"/>
    <property type="match status" value="1"/>
</dbReference>
<reference evidence="2" key="1">
    <citation type="journal article" date="2005" name="Proc. Natl. Acad. Sci. U.S.A.">
        <title>The psychrophilic lifestyle as revealed by the genome sequence of Colwellia psychrerythraea 34H through genomic and proteomic analyses.</title>
        <authorList>
            <person name="Methe B.A."/>
            <person name="Nelson K.E."/>
            <person name="Deming J.W."/>
            <person name="Momen B."/>
            <person name="Melamud E."/>
            <person name="Zhang X."/>
            <person name="Moult J."/>
            <person name="Madupu R."/>
            <person name="Nelson W.C."/>
            <person name="Dodson R.J."/>
            <person name="Brinkac L.M."/>
            <person name="Daugherty S.C."/>
            <person name="Durkin A.S."/>
            <person name="DeBoy R.T."/>
            <person name="Kolonay J.F."/>
            <person name="Sullivan S.A."/>
            <person name="Zhou L."/>
            <person name="Davidsen T.M."/>
            <person name="Wu M."/>
            <person name="Huston A.L."/>
            <person name="Lewis M."/>
            <person name="Weaver B."/>
            <person name="Weidman J.F."/>
            <person name="Khouri H."/>
            <person name="Utterback T.R."/>
            <person name="Feldblyum T.V."/>
            <person name="Fraser C.M."/>
        </authorList>
    </citation>
    <scope>NUCLEOTIDE SEQUENCE [LARGE SCALE GENOMIC DNA]</scope>
    <source>
        <strain evidence="2">34H</strain>
    </source>
</reference>
<keyword evidence="1" id="KW-1133">Transmembrane helix</keyword>
<evidence type="ECO:0000256" key="1">
    <source>
        <dbReference type="SAM" id="Phobius"/>
    </source>
</evidence>
<dbReference type="STRING" id="167879.CPS_3761"/>
<protein>
    <recommendedName>
        <fullName evidence="4">DUF3014 domain-containing protein</fullName>
    </recommendedName>
</protein>
<feature type="transmembrane region" description="Helical" evidence="1">
    <location>
        <begin position="47"/>
        <end position="64"/>
    </location>
</feature>
<dbReference type="AlphaFoldDB" id="Q47XP2"/>
<keyword evidence="1" id="KW-0812">Transmembrane</keyword>
<evidence type="ECO:0008006" key="4">
    <source>
        <dbReference type="Google" id="ProtNLM"/>
    </source>
</evidence>
<name>Q47XP2_COLP3</name>
<keyword evidence="1" id="KW-0472">Membrane</keyword>
<sequence>MMVASQDKKRCNNTYSALTKIIRMAMDNSEPTQQLEQGKRERNSGPLIIFIVTLILVAVALWQFSGGKIEKRPIDSSELLKQEPVIPASQSTQKQEDDEALIELPVTVVVEDVEPIEQEVTITLPKLDESDDWLQTKLPDLTWRNELLPLLITEDIIRRFVVFTDNFAQGQLAYEHSLFIQPKEKFSVDEQSINVDSEQNVWQWDSKTSKRFDLYVDLLRSVDSTTLVNWYIDMKPLIDEAYNELGYEEDFTYTLQDAITRVLDMDLPKSTMDVTRTSVMYKYKDPQLEALEDSDKLLLRIGKENLLIIKSVLLEINEKLAKRVEKKD</sequence>
<gene>
    <name evidence="2" type="ordered locus">CPS_3761</name>
</gene>
<dbReference type="Proteomes" id="UP000000547">
    <property type="component" value="Chromosome"/>
</dbReference>
<evidence type="ECO:0000313" key="2">
    <source>
        <dbReference type="EMBL" id="AAZ25864.1"/>
    </source>
</evidence>
<dbReference type="HOGENOM" id="CLU_068472_1_0_6"/>
<dbReference type="EMBL" id="CP000083">
    <property type="protein sequence ID" value="AAZ25864.1"/>
    <property type="molecule type" value="Genomic_DNA"/>
</dbReference>
<accession>Q47XP2</accession>
<organism evidence="2 3">
    <name type="scientific">Colwellia psychrerythraea (strain 34H / ATCC BAA-681)</name>
    <name type="common">Vibrio psychroerythus</name>
    <dbReference type="NCBI Taxonomy" id="167879"/>
    <lineage>
        <taxon>Bacteria</taxon>
        <taxon>Pseudomonadati</taxon>
        <taxon>Pseudomonadota</taxon>
        <taxon>Gammaproteobacteria</taxon>
        <taxon>Alteromonadales</taxon>
        <taxon>Colwelliaceae</taxon>
        <taxon>Colwellia</taxon>
    </lineage>
</organism>
<dbReference type="InterPro" id="IPR021382">
    <property type="entry name" value="DUF3014"/>
</dbReference>
<evidence type="ECO:0000313" key="3">
    <source>
        <dbReference type="Proteomes" id="UP000000547"/>
    </source>
</evidence>